<proteinExistence type="predicted"/>
<organism evidence="1 2">
    <name type="scientific">Fontibacillus panacisegetis</name>
    <dbReference type="NCBI Taxonomy" id="670482"/>
    <lineage>
        <taxon>Bacteria</taxon>
        <taxon>Bacillati</taxon>
        <taxon>Bacillota</taxon>
        <taxon>Bacilli</taxon>
        <taxon>Bacillales</taxon>
        <taxon>Paenibacillaceae</taxon>
        <taxon>Fontibacillus</taxon>
    </lineage>
</organism>
<gene>
    <name evidence="1" type="ORF">SAMN04488542_10579</name>
</gene>
<dbReference type="AlphaFoldDB" id="A0A1G7HXT1"/>
<accession>A0A1G7HXT1</accession>
<dbReference type="Proteomes" id="UP000198972">
    <property type="component" value="Unassembled WGS sequence"/>
</dbReference>
<keyword evidence="2" id="KW-1185">Reference proteome</keyword>
<evidence type="ECO:0000313" key="2">
    <source>
        <dbReference type="Proteomes" id="UP000198972"/>
    </source>
</evidence>
<reference evidence="1 2" key="1">
    <citation type="submission" date="2016-10" db="EMBL/GenBank/DDBJ databases">
        <authorList>
            <person name="de Groot N.N."/>
        </authorList>
    </citation>
    <scope>NUCLEOTIDE SEQUENCE [LARGE SCALE GENOMIC DNA]</scope>
    <source>
        <strain evidence="1 2">DSM 28129</strain>
    </source>
</reference>
<protein>
    <submittedName>
        <fullName evidence="1">Uncharacterized protein</fullName>
    </submittedName>
</protein>
<dbReference type="EMBL" id="FNBG01000005">
    <property type="protein sequence ID" value="SDF05321.1"/>
    <property type="molecule type" value="Genomic_DNA"/>
</dbReference>
<name>A0A1G7HXT1_9BACL</name>
<evidence type="ECO:0000313" key="1">
    <source>
        <dbReference type="EMBL" id="SDF05321.1"/>
    </source>
</evidence>
<dbReference type="STRING" id="670482.SAMN04488542_10579"/>
<sequence length="162" mass="19114">MLIIFPWKKKNDAVSSGMLFIHALELSDKFEQAIQLKYPSHPYVNGKSEYWYRFVSVAAMLTAILDLDSKNFNSYYKALLLRIDNWWIDGRGVSDKFVKQFKPNVWVKDSTSNLNEIVSLWLMANITRTKDIKDIDQEVFIDAGNFIFDFFHQWFIKNDMPI</sequence>